<protein>
    <submittedName>
        <fullName evidence="8">Peptidase M16 domain protein</fullName>
    </submittedName>
</protein>
<evidence type="ECO:0000256" key="1">
    <source>
        <dbReference type="ARBA" id="ARBA00007261"/>
    </source>
</evidence>
<dbReference type="InterPro" id="IPR007863">
    <property type="entry name" value="Peptidase_M16_C"/>
</dbReference>
<dbReference type="InterPro" id="IPR050626">
    <property type="entry name" value="Peptidase_M16"/>
</dbReference>
<sequence length="433" mass="46981">MTSSLPSPAYPLEKSRLDNGLRVVLAPDSTAPVVAVAVHYDVGFRSEPEGRTGFAHLFEHMMFQGSEHVGKAEHPKYVQAAGGIFNGSTHPDHTDYYELLPAGALELALFLEADRMRAPKITRENLDNQIAVVQEEIRVNVMNRPYGGFPWISLPPVAFDTFPNAHNGYGDFSELEASSLDDAEDFFDKFYAPGNAVLTVAGDFAVAEVAKLVERYFGDIAARAVPERRSFTEPVRAEERRSQFVDKLAPRPALAIGYRTPDPDTDLTAFLAHYLLTDVLTSGDASRLERRLVQHDRSVIGISSYVGTFGDPFDQRDPLLLTIEARHPAESSADTILGAIDEELDKIATDGLDAGELARVRARVASGLLREADDALGRALAFGAFELHRGRPETLNELPALLSEVTADAVAAAAAGLRAQGRSVLELQAGATA</sequence>
<dbReference type="InterPro" id="IPR011765">
    <property type="entry name" value="Pept_M16_N"/>
</dbReference>
<dbReference type="KEGG" id="fri:FraEuI1c_0761"/>
<dbReference type="PANTHER" id="PTHR43690:SF17">
    <property type="entry name" value="PROTEIN YHJJ"/>
    <property type="match status" value="1"/>
</dbReference>
<evidence type="ECO:0000259" key="6">
    <source>
        <dbReference type="Pfam" id="PF00675"/>
    </source>
</evidence>
<keyword evidence="9" id="KW-1185">Reference proteome</keyword>
<keyword evidence="3" id="KW-0378">Hydrolase</keyword>
<evidence type="ECO:0000259" key="7">
    <source>
        <dbReference type="Pfam" id="PF05193"/>
    </source>
</evidence>
<dbReference type="Gene3D" id="3.30.830.10">
    <property type="entry name" value="Metalloenzyme, LuxS/M16 peptidase-like"/>
    <property type="match status" value="2"/>
</dbReference>
<feature type="domain" description="Peptidase M16 N-terminal" evidence="6">
    <location>
        <begin position="22"/>
        <end position="140"/>
    </location>
</feature>
<dbReference type="STRING" id="298654.FraEuI1c_0761"/>
<accession>E3IUV9</accession>
<dbReference type="AlphaFoldDB" id="E3IUV9"/>
<comment type="similarity">
    <text evidence="1">Belongs to the peptidase M16 family.</text>
</comment>
<dbReference type="Proteomes" id="UP000002484">
    <property type="component" value="Chromosome"/>
</dbReference>
<dbReference type="GO" id="GO:0006508">
    <property type="term" value="P:proteolysis"/>
    <property type="evidence" value="ECO:0007669"/>
    <property type="project" value="UniProtKB-KW"/>
</dbReference>
<dbReference type="PANTHER" id="PTHR43690">
    <property type="entry name" value="NARDILYSIN"/>
    <property type="match status" value="1"/>
</dbReference>
<gene>
    <name evidence="8" type="ordered locus">FraEuI1c_0761</name>
</gene>
<dbReference type="Pfam" id="PF05193">
    <property type="entry name" value="Peptidase_M16_C"/>
    <property type="match status" value="1"/>
</dbReference>
<dbReference type="OrthoDB" id="9811314at2"/>
<dbReference type="Pfam" id="PF00675">
    <property type="entry name" value="Peptidase_M16"/>
    <property type="match status" value="1"/>
</dbReference>
<evidence type="ECO:0000313" key="9">
    <source>
        <dbReference type="Proteomes" id="UP000002484"/>
    </source>
</evidence>
<dbReference type="RefSeq" id="WP_013421960.1">
    <property type="nucleotide sequence ID" value="NC_014666.1"/>
</dbReference>
<feature type="domain" description="Peptidase M16 C-terminal" evidence="7">
    <location>
        <begin position="179"/>
        <end position="363"/>
    </location>
</feature>
<dbReference type="GO" id="GO:0046872">
    <property type="term" value="F:metal ion binding"/>
    <property type="evidence" value="ECO:0007669"/>
    <property type="project" value="InterPro"/>
</dbReference>
<dbReference type="InterPro" id="IPR011249">
    <property type="entry name" value="Metalloenz_LuxS/M16"/>
</dbReference>
<dbReference type="GO" id="GO:0008237">
    <property type="term" value="F:metallopeptidase activity"/>
    <property type="evidence" value="ECO:0007669"/>
    <property type="project" value="UniProtKB-KW"/>
</dbReference>
<keyword evidence="2" id="KW-0645">Protease</keyword>
<evidence type="ECO:0000256" key="5">
    <source>
        <dbReference type="ARBA" id="ARBA00023049"/>
    </source>
</evidence>
<evidence type="ECO:0000313" key="8">
    <source>
        <dbReference type="EMBL" id="ADP78839.1"/>
    </source>
</evidence>
<evidence type="ECO:0000256" key="2">
    <source>
        <dbReference type="ARBA" id="ARBA00022670"/>
    </source>
</evidence>
<dbReference type="HOGENOM" id="CLU_009902_1_1_11"/>
<keyword evidence="4" id="KW-0862">Zinc</keyword>
<dbReference type="SUPFAM" id="SSF63411">
    <property type="entry name" value="LuxS/MPP-like metallohydrolase"/>
    <property type="match status" value="2"/>
</dbReference>
<evidence type="ECO:0000256" key="4">
    <source>
        <dbReference type="ARBA" id="ARBA00022833"/>
    </source>
</evidence>
<proteinExistence type="inferred from homology"/>
<dbReference type="eggNOG" id="COG0612">
    <property type="taxonomic scope" value="Bacteria"/>
</dbReference>
<evidence type="ECO:0000256" key="3">
    <source>
        <dbReference type="ARBA" id="ARBA00022801"/>
    </source>
</evidence>
<name>E3IUV9_PSEI1</name>
<keyword evidence="5" id="KW-0482">Metalloprotease</keyword>
<reference evidence="8 9" key="1">
    <citation type="submission" date="2010-10" db="EMBL/GenBank/DDBJ databases">
        <title>Complete sequence of Frankia sp. EuI1c.</title>
        <authorList>
            <consortium name="US DOE Joint Genome Institute"/>
            <person name="Lucas S."/>
            <person name="Copeland A."/>
            <person name="Lapidus A."/>
            <person name="Cheng J.-F."/>
            <person name="Bruce D."/>
            <person name="Goodwin L."/>
            <person name="Pitluck S."/>
            <person name="Chertkov O."/>
            <person name="Detter J.C."/>
            <person name="Han C."/>
            <person name="Tapia R."/>
            <person name="Land M."/>
            <person name="Hauser L."/>
            <person name="Jeffries C."/>
            <person name="Kyrpides N."/>
            <person name="Ivanova N."/>
            <person name="Mikhailova N."/>
            <person name="Beauchemin N."/>
            <person name="Sen A."/>
            <person name="Sur S.A."/>
            <person name="Gtari M."/>
            <person name="Wall L."/>
            <person name="Tisa L."/>
            <person name="Woyke T."/>
        </authorList>
    </citation>
    <scope>NUCLEOTIDE SEQUENCE [LARGE SCALE GENOMIC DNA]</scope>
    <source>
        <strain evidence="9">DSM 45817 / CECT 9037 / EuI1c</strain>
    </source>
</reference>
<dbReference type="EMBL" id="CP002299">
    <property type="protein sequence ID" value="ADP78839.1"/>
    <property type="molecule type" value="Genomic_DNA"/>
</dbReference>
<organism evidence="8 9">
    <name type="scientific">Pseudofrankia inefficax (strain DSM 45817 / CECT 9037 / DDB 130130 / EuI1c)</name>
    <name type="common">Frankia inefficax</name>
    <dbReference type="NCBI Taxonomy" id="298654"/>
    <lineage>
        <taxon>Bacteria</taxon>
        <taxon>Bacillati</taxon>
        <taxon>Actinomycetota</taxon>
        <taxon>Actinomycetes</taxon>
        <taxon>Frankiales</taxon>
        <taxon>Frankiaceae</taxon>
        <taxon>Pseudofrankia</taxon>
    </lineage>
</organism>
<dbReference type="InParanoid" id="E3IUV9"/>